<keyword evidence="5" id="KW-1185">Reference proteome</keyword>
<dbReference type="RefSeq" id="WP_131597538.1">
    <property type="nucleotide sequence ID" value="NZ_SJSL01000007.1"/>
</dbReference>
<dbReference type="OrthoDB" id="697544at2"/>
<evidence type="ECO:0000313" key="4">
    <source>
        <dbReference type="EMBL" id="TCC98163.1"/>
    </source>
</evidence>
<evidence type="ECO:0000259" key="3">
    <source>
        <dbReference type="Pfam" id="PF16344"/>
    </source>
</evidence>
<dbReference type="Pfam" id="PF04773">
    <property type="entry name" value="FecR"/>
    <property type="match status" value="1"/>
</dbReference>
<evidence type="ECO:0000256" key="1">
    <source>
        <dbReference type="SAM" id="Phobius"/>
    </source>
</evidence>
<name>A0A4R0NFU7_9SPHI</name>
<dbReference type="InterPro" id="IPR012373">
    <property type="entry name" value="Ferrdict_sens_TM"/>
</dbReference>
<dbReference type="PANTHER" id="PTHR30273">
    <property type="entry name" value="PERIPLASMIC SIGNAL SENSOR AND SIGMA FACTOR ACTIVATOR FECR-RELATED"/>
    <property type="match status" value="1"/>
</dbReference>
<comment type="caution">
    <text evidence="4">The sequence shown here is derived from an EMBL/GenBank/DDBJ whole genome shotgun (WGS) entry which is preliminary data.</text>
</comment>
<keyword evidence="1" id="KW-1133">Transmembrane helix</keyword>
<dbReference type="Gene3D" id="3.55.50.30">
    <property type="match status" value="1"/>
</dbReference>
<keyword evidence="1" id="KW-0812">Transmembrane</keyword>
<dbReference type="AlphaFoldDB" id="A0A4R0NFU7"/>
<feature type="domain" description="FecR protein" evidence="2">
    <location>
        <begin position="123"/>
        <end position="209"/>
    </location>
</feature>
<dbReference type="Gene3D" id="2.60.120.1440">
    <property type="match status" value="1"/>
</dbReference>
<dbReference type="InterPro" id="IPR006860">
    <property type="entry name" value="FecR"/>
</dbReference>
<dbReference type="InterPro" id="IPR032508">
    <property type="entry name" value="FecR_C"/>
</dbReference>
<organism evidence="4 5">
    <name type="scientific">Pedobacter psychroterrae</name>
    <dbReference type="NCBI Taxonomy" id="2530453"/>
    <lineage>
        <taxon>Bacteria</taxon>
        <taxon>Pseudomonadati</taxon>
        <taxon>Bacteroidota</taxon>
        <taxon>Sphingobacteriia</taxon>
        <taxon>Sphingobacteriales</taxon>
        <taxon>Sphingobacteriaceae</taxon>
        <taxon>Pedobacter</taxon>
    </lineage>
</organism>
<dbReference type="Pfam" id="PF16344">
    <property type="entry name" value="FecR_C"/>
    <property type="match status" value="1"/>
</dbReference>
<reference evidence="4 5" key="1">
    <citation type="submission" date="2019-02" db="EMBL/GenBank/DDBJ databases">
        <title>Pedobacter sp. RP-1-14 sp. nov., isolated from Arctic soil.</title>
        <authorList>
            <person name="Dahal R.H."/>
        </authorList>
    </citation>
    <scope>NUCLEOTIDE SEQUENCE [LARGE SCALE GENOMIC DNA]</scope>
    <source>
        <strain evidence="4 5">RP-1-14</strain>
    </source>
</reference>
<dbReference type="PIRSF" id="PIRSF018266">
    <property type="entry name" value="FecR"/>
    <property type="match status" value="1"/>
</dbReference>
<evidence type="ECO:0000259" key="2">
    <source>
        <dbReference type="Pfam" id="PF04773"/>
    </source>
</evidence>
<accession>A0A4R0NFU7</accession>
<protein>
    <submittedName>
        <fullName evidence="4">DUF4974 domain-containing protein</fullName>
    </submittedName>
</protein>
<dbReference type="Proteomes" id="UP000293347">
    <property type="component" value="Unassembled WGS sequence"/>
</dbReference>
<gene>
    <name evidence="4" type="ORF">EZ437_18380</name>
</gene>
<proteinExistence type="predicted"/>
<feature type="domain" description="Protein FecR C-terminal" evidence="3">
    <location>
        <begin position="254"/>
        <end position="322"/>
    </location>
</feature>
<keyword evidence="1" id="KW-0472">Membrane</keyword>
<sequence>MKNSFSKDLFERYTAGNCTEEEKAIVEGWYLNELKQTDSRPSDGQLSDAKEEIWNGIKRPKRSIVPLVRWASVAAAVLLAILFVYKLRNDVSAEVDKPQIVGNKSTESPKDEIFEASGIENKMVKLPDGSIVILEKGSKLTLLQAFNKKYTREVELEGKAFFDIAHNRMKPFIIYSGTVRTRVMGTAFDVTAVPGSGKVKINVIRGMVEVIGSKTGWVTYLKKNMQVVFNAGDSIISRKMVDAVKELSWNKSDLEFDDVSLADAKSRLEDQFGYQISVDDPELNKATFTYSMRIKESPESFIKSICAFIGATYTIDNKNKTISIKPLNQ</sequence>
<evidence type="ECO:0000313" key="5">
    <source>
        <dbReference type="Proteomes" id="UP000293347"/>
    </source>
</evidence>
<dbReference type="GO" id="GO:0016989">
    <property type="term" value="F:sigma factor antagonist activity"/>
    <property type="evidence" value="ECO:0007669"/>
    <property type="project" value="TreeGrafter"/>
</dbReference>
<feature type="transmembrane region" description="Helical" evidence="1">
    <location>
        <begin position="67"/>
        <end position="85"/>
    </location>
</feature>
<dbReference type="EMBL" id="SJSL01000007">
    <property type="protein sequence ID" value="TCC98163.1"/>
    <property type="molecule type" value="Genomic_DNA"/>
</dbReference>
<dbReference type="PANTHER" id="PTHR30273:SF2">
    <property type="entry name" value="PROTEIN FECR"/>
    <property type="match status" value="1"/>
</dbReference>